<feature type="compositionally biased region" description="Polar residues" evidence="1">
    <location>
        <begin position="603"/>
        <end position="612"/>
    </location>
</feature>
<name>A0A8H6CI87_9LECA</name>
<feature type="compositionally biased region" description="Basic and acidic residues" evidence="1">
    <location>
        <begin position="86"/>
        <end position="99"/>
    </location>
</feature>
<protein>
    <recommendedName>
        <fullName evidence="2">CRIB domain-containing protein</fullName>
    </recommendedName>
</protein>
<feature type="compositionally biased region" description="Low complexity" evidence="1">
    <location>
        <begin position="835"/>
        <end position="850"/>
    </location>
</feature>
<feature type="region of interest" description="Disordered" evidence="1">
    <location>
        <begin position="713"/>
        <end position="736"/>
    </location>
</feature>
<evidence type="ECO:0000313" key="4">
    <source>
        <dbReference type="Proteomes" id="UP000593566"/>
    </source>
</evidence>
<feature type="region of interest" description="Disordered" evidence="1">
    <location>
        <begin position="551"/>
        <end position="618"/>
    </location>
</feature>
<feature type="region of interest" description="Disordered" evidence="1">
    <location>
        <begin position="226"/>
        <end position="316"/>
    </location>
</feature>
<dbReference type="AlphaFoldDB" id="A0A8H6CI87"/>
<proteinExistence type="predicted"/>
<sequence length="865" mass="95223">MFEFKGTAADSTEGSRLDWRVVDHKGIQDLGRRPFTTMLQPAHHQRAKTEGARRPSLQLRSRSNSSAPNYSRPQDRDDLSPVSTSIDRRTPRTSVDRRSVAGGSTHTRGDALDSFTPKAWMAKGSRFLKRQNSKHELTSLRTLDWVEESKEARVHHVLDQPPSPDFMHSRTPSTGDPNAALRLNISEPFNFHHVTHTQPHHVQQLERANPNDLVSEFFALRASQASQPGLRGIKAKDIQREDLPRDALLPDSPSQPRDGTAGLPSFRTSRIQDRTQDSPYDATSPVRAFEYSRSSDNFSQPSAACHTAQSSPVSPSRHLTPDFFTFHHESPFDTMFEPQNSIGSPEPSDYPIGTWNDGIYDLASPHAVTTDDCADWNRQVPFSMVKTELTPVEEDDETDEKRSSFLACTQRPVSFNSGLRNSVPAAEHLQSGWAHPMPPAEESPSGWSTRLLPVEADVFDLLQRHSMAPAKTSEPSIEDPLDDIPARPRLSRHISVGPNDMEAFWDIASDAINCSYALGAEGDSHFDWHRSSIHEDDITAPTVDDIQTAAVDTASASPNRKPQPASPSPSRHAAKRSSSVYSSSPPSLLPVQTFPSSLDPPSAGSTESSFSSIPEAVTPDEATESALATRFSAGNCKEWCRPTYVVANDFESQTVQDDLYHQIYTTDYPQDATFHLHNVGRIDGSTISNSPRSSRSLISKSNSQESFWCTQAASNARRPRNAGSVGSLPELMSSKNSRERIDPAVDQLTDNSTFLNLSDSPSESQQTLMAQRRRSPNLAKDAAQNIMLSKVKTAEEPVPLLPVSRDRAISDVSLPAQDPSMPPPFQPAAGRRMRSGSSASSLNARGSRGSYNVIQPPHTTAVRNP</sequence>
<feature type="compositionally biased region" description="Low complexity" evidence="1">
    <location>
        <begin position="577"/>
        <end position="591"/>
    </location>
</feature>
<dbReference type="RefSeq" id="XP_037152906.1">
    <property type="nucleotide sequence ID" value="XM_037291471.1"/>
</dbReference>
<dbReference type="GeneID" id="59328951"/>
<evidence type="ECO:0000313" key="3">
    <source>
        <dbReference type="EMBL" id="KAF6223689.1"/>
    </source>
</evidence>
<feature type="compositionally biased region" description="Polar residues" evidence="1">
    <location>
        <begin position="752"/>
        <end position="769"/>
    </location>
</feature>
<dbReference type="Proteomes" id="UP000593566">
    <property type="component" value="Unassembled WGS sequence"/>
</dbReference>
<feature type="compositionally biased region" description="Polar residues" evidence="1">
    <location>
        <begin position="292"/>
        <end position="314"/>
    </location>
</feature>
<evidence type="ECO:0000259" key="2">
    <source>
        <dbReference type="PROSITE" id="PS50108"/>
    </source>
</evidence>
<evidence type="ECO:0000256" key="1">
    <source>
        <dbReference type="SAM" id="MobiDB-lite"/>
    </source>
</evidence>
<feature type="region of interest" description="Disordered" evidence="1">
    <location>
        <begin position="32"/>
        <end position="112"/>
    </location>
</feature>
<dbReference type="PROSITE" id="PS50108">
    <property type="entry name" value="CRIB"/>
    <property type="match status" value="1"/>
</dbReference>
<feature type="compositionally biased region" description="Basic and acidic residues" evidence="1">
    <location>
        <begin position="234"/>
        <end position="245"/>
    </location>
</feature>
<dbReference type="InterPro" id="IPR000095">
    <property type="entry name" value="CRIB_dom"/>
</dbReference>
<dbReference type="EMBL" id="JACCJB010000010">
    <property type="protein sequence ID" value="KAF6223689.1"/>
    <property type="molecule type" value="Genomic_DNA"/>
</dbReference>
<gene>
    <name evidence="3" type="ORF">HO133_000532</name>
</gene>
<reference evidence="3 4" key="1">
    <citation type="journal article" date="2020" name="Genomics">
        <title>Complete, high-quality genomes from long-read metagenomic sequencing of two wolf lichen thalli reveals enigmatic genome architecture.</title>
        <authorList>
            <person name="McKenzie S.K."/>
            <person name="Walston R.F."/>
            <person name="Allen J.L."/>
        </authorList>
    </citation>
    <scope>NUCLEOTIDE SEQUENCE [LARGE SCALE GENOMIC DNA]</scope>
    <source>
        <strain evidence="3">WasteWater1</strain>
    </source>
</reference>
<feature type="compositionally biased region" description="Polar residues" evidence="1">
    <location>
        <begin position="58"/>
        <end position="72"/>
    </location>
</feature>
<feature type="region of interest" description="Disordered" evidence="1">
    <location>
        <begin position="812"/>
        <end position="865"/>
    </location>
</feature>
<keyword evidence="4" id="KW-1185">Reference proteome</keyword>
<comment type="caution">
    <text evidence="3">The sequence shown here is derived from an EMBL/GenBank/DDBJ whole genome shotgun (WGS) entry which is preliminary data.</text>
</comment>
<feature type="domain" description="CRIB" evidence="2">
    <location>
        <begin position="185"/>
        <end position="198"/>
    </location>
</feature>
<accession>A0A8H6CI87</accession>
<organism evidence="3 4">
    <name type="scientific">Letharia lupina</name>
    <dbReference type="NCBI Taxonomy" id="560253"/>
    <lineage>
        <taxon>Eukaryota</taxon>
        <taxon>Fungi</taxon>
        <taxon>Dikarya</taxon>
        <taxon>Ascomycota</taxon>
        <taxon>Pezizomycotina</taxon>
        <taxon>Lecanoromycetes</taxon>
        <taxon>OSLEUM clade</taxon>
        <taxon>Lecanoromycetidae</taxon>
        <taxon>Lecanorales</taxon>
        <taxon>Lecanorineae</taxon>
        <taxon>Parmeliaceae</taxon>
        <taxon>Letharia</taxon>
    </lineage>
</organism>
<feature type="region of interest" description="Disordered" evidence="1">
    <location>
        <begin position="752"/>
        <end position="776"/>
    </location>
</feature>